<sequence>MSSRALRKALRARELAALSQNPPAEEEEEASDEDMSPPPQKPSLFALLGGDDDDDDPKEDSEDEAASQDEEPVIPKHSDPAGTNATSKKKKKKKKKAKSKPAALDGEDEIDAALRQLDLEQPVAAETDTGAGEQKSLCEVLKIDARNFDAANEMRRLFGRAALDGSDEPGGAGGPARGAGLGREGMRRGRGGGTPAARRLTGRRNPFVQAKEEWPIAGSGGLGMEVVSSGLDGTTEFRFVHSPAYQDVQRQFMMCVASMDPNRLIQLLHHNPYHISTLLQASEIFAQQRDHTIAGDLLERALYTFGRSLHSTFSSSLASGSARLSFLRPENREFWLCCTRYLRNLQMRGTWRTASEFARLILALSPTSDPHGVRLSIDFITLKARQPSYLLHLISVFRDRYATLPNMSYSAALAHLQLDQPAAARESLSKAITKFPWIAPRLWSTLSLDGDLPPVLWGAQPPENDPLQPVLAELYVARTIDLWKDPPATQLLVEVASTLYRLPKTAILKPADVVPEDVARHVLTTDVPAVTALLPREWTRRESPAYDPLPPLEELRSYDVEVPDTAPGAVENVGRGALLREFFTSLFPHLDRGAALDEGEVRRVLGEMGIDVADLGLDGGDGDGDRDGDGGMGVVRM</sequence>
<comment type="caution">
    <text evidence="2">The sequence shown here is derived from an EMBL/GenBank/DDBJ whole genome shotgun (WGS) entry which is preliminary data.</text>
</comment>
<gene>
    <name evidence="2" type="ORF">Q9L58_007440</name>
</gene>
<evidence type="ECO:0008006" key="4">
    <source>
        <dbReference type="Google" id="ProtNLM"/>
    </source>
</evidence>
<organism evidence="2 3">
    <name type="scientific">Discina gigas</name>
    <dbReference type="NCBI Taxonomy" id="1032678"/>
    <lineage>
        <taxon>Eukaryota</taxon>
        <taxon>Fungi</taxon>
        <taxon>Dikarya</taxon>
        <taxon>Ascomycota</taxon>
        <taxon>Pezizomycotina</taxon>
        <taxon>Pezizomycetes</taxon>
        <taxon>Pezizales</taxon>
        <taxon>Discinaceae</taxon>
        <taxon>Discina</taxon>
    </lineage>
</organism>
<feature type="region of interest" description="Disordered" evidence="1">
    <location>
        <begin position="1"/>
        <end position="109"/>
    </location>
</feature>
<dbReference type="Pfam" id="PF04910">
    <property type="entry name" value="Tcf25"/>
    <property type="match status" value="1"/>
</dbReference>
<feature type="compositionally biased region" description="Basic residues" evidence="1">
    <location>
        <begin position="87"/>
        <end position="99"/>
    </location>
</feature>
<dbReference type="InterPro" id="IPR006994">
    <property type="entry name" value="TCF25/Rqc1"/>
</dbReference>
<dbReference type="PANTHER" id="PTHR22684">
    <property type="entry name" value="NULP1-RELATED"/>
    <property type="match status" value="1"/>
</dbReference>
<dbReference type="Proteomes" id="UP001447188">
    <property type="component" value="Unassembled WGS sequence"/>
</dbReference>
<feature type="compositionally biased region" description="Gly residues" evidence="1">
    <location>
        <begin position="168"/>
        <end position="183"/>
    </location>
</feature>
<feature type="region of interest" description="Disordered" evidence="1">
    <location>
        <begin position="616"/>
        <end position="637"/>
    </location>
</feature>
<feature type="region of interest" description="Disordered" evidence="1">
    <location>
        <begin position="162"/>
        <end position="199"/>
    </location>
</feature>
<keyword evidence="3" id="KW-1185">Reference proteome</keyword>
<name>A0ABR3GCH8_9PEZI</name>
<feature type="compositionally biased region" description="Acidic residues" evidence="1">
    <location>
        <begin position="24"/>
        <end position="35"/>
    </location>
</feature>
<feature type="compositionally biased region" description="Acidic residues" evidence="1">
    <location>
        <begin position="50"/>
        <end position="72"/>
    </location>
</feature>
<evidence type="ECO:0000313" key="2">
    <source>
        <dbReference type="EMBL" id="KAL0633669.1"/>
    </source>
</evidence>
<dbReference type="EMBL" id="JBBBZM010000118">
    <property type="protein sequence ID" value="KAL0633669.1"/>
    <property type="molecule type" value="Genomic_DNA"/>
</dbReference>
<reference evidence="2 3" key="1">
    <citation type="submission" date="2024-02" db="EMBL/GenBank/DDBJ databases">
        <title>Discinaceae phylogenomics.</title>
        <authorList>
            <person name="Dirks A.C."/>
            <person name="James T.Y."/>
        </authorList>
    </citation>
    <scope>NUCLEOTIDE SEQUENCE [LARGE SCALE GENOMIC DNA]</scope>
    <source>
        <strain evidence="2 3">ACD0624</strain>
    </source>
</reference>
<protein>
    <recommendedName>
        <fullName evidence="4">DUF654-domain-containing protein</fullName>
    </recommendedName>
</protein>
<proteinExistence type="predicted"/>
<dbReference type="PANTHER" id="PTHR22684:SF0">
    <property type="entry name" value="RIBOSOME QUALITY CONTROL COMPLEX SUBUNIT TCF25"/>
    <property type="match status" value="1"/>
</dbReference>
<evidence type="ECO:0000313" key="3">
    <source>
        <dbReference type="Proteomes" id="UP001447188"/>
    </source>
</evidence>
<feature type="compositionally biased region" description="Basic residues" evidence="1">
    <location>
        <begin position="1"/>
        <end position="10"/>
    </location>
</feature>
<evidence type="ECO:0000256" key="1">
    <source>
        <dbReference type="SAM" id="MobiDB-lite"/>
    </source>
</evidence>
<accession>A0ABR3GCH8</accession>